<dbReference type="InterPro" id="IPR019882">
    <property type="entry name" value="CHP03643"/>
</dbReference>
<dbReference type="Pfam" id="PF10985">
    <property type="entry name" value="DUF2805"/>
    <property type="match status" value="1"/>
</dbReference>
<organism evidence="1 2">
    <name type="scientific">Planktomarina temperata RCA23</name>
    <dbReference type="NCBI Taxonomy" id="666509"/>
    <lineage>
        <taxon>Bacteria</taxon>
        <taxon>Pseudomonadati</taxon>
        <taxon>Pseudomonadota</taxon>
        <taxon>Alphaproteobacteria</taxon>
        <taxon>Rhodobacterales</taxon>
        <taxon>Paracoccaceae</taxon>
        <taxon>Planktomarina</taxon>
    </lineage>
</organism>
<accession>A0AAN0RGM3</accession>
<dbReference type="AlphaFoldDB" id="A0AAN0RGM3"/>
<keyword evidence="2" id="KW-1185">Reference proteome</keyword>
<dbReference type="Proteomes" id="UP000028680">
    <property type="component" value="Chromosome"/>
</dbReference>
<dbReference type="KEGG" id="ptp:RCA23_c03020"/>
<dbReference type="EMBL" id="CP003984">
    <property type="protein sequence ID" value="AII85866.1"/>
    <property type="molecule type" value="Genomic_DNA"/>
</dbReference>
<evidence type="ECO:0000313" key="1">
    <source>
        <dbReference type="EMBL" id="AII85866.1"/>
    </source>
</evidence>
<protein>
    <recommendedName>
        <fullName evidence="3">TIGR03643 family protein</fullName>
    </recommendedName>
</protein>
<sequence length="104" mass="11910">MLKSQSLLRLGFSFNGCILVKTVQVKHEDKNTVGAPSKILSEKDISEVIEMALSDHVSFSDIRNLHGLREAEVKLLMRKTLKAGSYRAWRKRVHDFGSRRAHYK</sequence>
<gene>
    <name evidence="1" type="ORF">RCA23_c03020</name>
</gene>
<name>A0AAN0RGM3_9RHOB</name>
<evidence type="ECO:0008006" key="3">
    <source>
        <dbReference type="Google" id="ProtNLM"/>
    </source>
</evidence>
<proteinExistence type="predicted"/>
<reference evidence="1 2" key="1">
    <citation type="journal article" date="2014" name="ISME J.">
        <title>Adaptation of an abundant Roseobacter RCA organism to pelagic systems revealed by genomic and transcriptomic analyses.</title>
        <authorList>
            <person name="Voget S."/>
            <person name="Wemheuer B."/>
            <person name="Brinkhoff T."/>
            <person name="Vollmers J."/>
            <person name="Dietrich S."/>
            <person name="Giebel H.A."/>
            <person name="Beardsley C."/>
            <person name="Sardemann C."/>
            <person name="Bakenhus I."/>
            <person name="Billerbeck S."/>
            <person name="Daniel R."/>
            <person name="Simon M."/>
        </authorList>
    </citation>
    <scope>NUCLEOTIDE SEQUENCE [LARGE SCALE GENOMIC DNA]</scope>
    <source>
        <strain evidence="1 2">RCA23</strain>
    </source>
</reference>
<evidence type="ECO:0000313" key="2">
    <source>
        <dbReference type="Proteomes" id="UP000028680"/>
    </source>
</evidence>